<evidence type="ECO:0000256" key="6">
    <source>
        <dbReference type="ARBA" id="ARBA00035254"/>
    </source>
</evidence>
<evidence type="ECO:0000256" key="2">
    <source>
        <dbReference type="ARBA" id="ARBA00022730"/>
    </source>
</evidence>
<evidence type="ECO:0000256" key="1">
    <source>
        <dbReference type="ARBA" id="ARBA00007465"/>
    </source>
</evidence>
<proteinExistence type="inferred from homology"/>
<dbReference type="GO" id="GO:0019843">
    <property type="term" value="F:rRNA binding"/>
    <property type="evidence" value="ECO:0007669"/>
    <property type="project" value="UniProtKB-UniRule"/>
</dbReference>
<accession>A0A191ZIS1</accession>
<keyword evidence="3 7" id="KW-0694">RNA-binding</keyword>
<dbReference type="Gene3D" id="3.10.290.10">
    <property type="entry name" value="RNA-binding S4 domain"/>
    <property type="match status" value="1"/>
</dbReference>
<dbReference type="InterPro" id="IPR005709">
    <property type="entry name" value="Ribosomal_uS4_bac-type"/>
</dbReference>
<comment type="function">
    <text evidence="7">One of the primary rRNA binding proteins, it binds directly to 16S rRNA where it nucleates assembly of the body of the 30S subunit.</text>
</comment>
<dbReference type="EMBL" id="CP016027">
    <property type="protein sequence ID" value="ANJ67779.1"/>
    <property type="molecule type" value="Genomic_DNA"/>
</dbReference>
<dbReference type="Gene3D" id="1.10.1050.10">
    <property type="entry name" value="Ribosomal Protein S4 Delta 41, Chain A, domain 1"/>
    <property type="match status" value="1"/>
</dbReference>
<feature type="region of interest" description="Disordered" evidence="9">
    <location>
        <begin position="30"/>
        <end position="53"/>
    </location>
</feature>
<reference evidence="12 13" key="1">
    <citation type="submission" date="2016-06" db="EMBL/GenBank/DDBJ databases">
        <title>Insight into the functional genes involving in sulfur oxidation in Pearl River water.</title>
        <authorList>
            <person name="Luo J."/>
            <person name="Tan X."/>
            <person name="Lin W."/>
        </authorList>
    </citation>
    <scope>NUCLEOTIDE SEQUENCE [LARGE SCALE GENOMIC DNA]</scope>
    <source>
        <strain evidence="12 13">LS2</strain>
    </source>
</reference>
<dbReference type="OrthoDB" id="9803672at2"/>
<protein>
    <recommendedName>
        <fullName evidence="6 7">Small ribosomal subunit protein uS4</fullName>
    </recommendedName>
</protein>
<dbReference type="CDD" id="cd00165">
    <property type="entry name" value="S4"/>
    <property type="match status" value="1"/>
</dbReference>
<keyword evidence="4 7" id="KW-0689">Ribosomal protein</keyword>
<dbReference type="GO" id="GO:0015935">
    <property type="term" value="C:small ribosomal subunit"/>
    <property type="evidence" value="ECO:0007669"/>
    <property type="project" value="InterPro"/>
</dbReference>
<dbReference type="GO" id="GO:0003735">
    <property type="term" value="F:structural constituent of ribosome"/>
    <property type="evidence" value="ECO:0007669"/>
    <property type="project" value="InterPro"/>
</dbReference>
<keyword evidence="5 7" id="KW-0687">Ribonucleoprotein</keyword>
<dbReference type="SMART" id="SM01390">
    <property type="entry name" value="Ribosomal_S4"/>
    <property type="match status" value="1"/>
</dbReference>
<dbReference type="InterPro" id="IPR036986">
    <property type="entry name" value="S4_RNA-bd_sf"/>
</dbReference>
<keyword evidence="13" id="KW-1185">Reference proteome</keyword>
<evidence type="ECO:0000313" key="13">
    <source>
        <dbReference type="Proteomes" id="UP000078596"/>
    </source>
</evidence>
<dbReference type="SMART" id="SM00363">
    <property type="entry name" value="S4"/>
    <property type="match status" value="1"/>
</dbReference>
<dbReference type="NCBIfam" id="TIGR01017">
    <property type="entry name" value="rpsD_bact"/>
    <property type="match status" value="1"/>
</dbReference>
<feature type="domain" description="RNA-binding S4" evidence="10">
    <location>
        <begin position="97"/>
        <end position="161"/>
    </location>
</feature>
<organism evidence="12 13">
    <name type="scientific">Halothiobacillus diazotrophicus</name>
    <dbReference type="NCBI Taxonomy" id="1860122"/>
    <lineage>
        <taxon>Bacteria</taxon>
        <taxon>Pseudomonadati</taxon>
        <taxon>Pseudomonadota</taxon>
        <taxon>Gammaproteobacteria</taxon>
        <taxon>Chromatiales</taxon>
        <taxon>Halothiobacillaceae</taxon>
        <taxon>Halothiobacillus</taxon>
    </lineage>
</organism>
<dbReference type="HAMAP" id="MF_01306_B">
    <property type="entry name" value="Ribosomal_uS4_B"/>
    <property type="match status" value="1"/>
</dbReference>
<keyword evidence="2 7" id="KW-0699">rRNA-binding</keyword>
<dbReference type="PANTHER" id="PTHR11831">
    <property type="entry name" value="30S 40S RIBOSOMAL PROTEIN"/>
    <property type="match status" value="1"/>
</dbReference>
<evidence type="ECO:0000259" key="11">
    <source>
        <dbReference type="SMART" id="SM01390"/>
    </source>
</evidence>
<dbReference type="NCBIfam" id="NF003717">
    <property type="entry name" value="PRK05327.1"/>
    <property type="match status" value="1"/>
</dbReference>
<comment type="subunit">
    <text evidence="7">Part of the 30S ribosomal subunit. Contacts protein S5. The interaction surface between S4 and S5 is involved in control of translational fidelity.</text>
</comment>
<evidence type="ECO:0000259" key="10">
    <source>
        <dbReference type="SMART" id="SM00363"/>
    </source>
</evidence>
<dbReference type="Proteomes" id="UP000078596">
    <property type="component" value="Chromosome"/>
</dbReference>
<dbReference type="InterPro" id="IPR022801">
    <property type="entry name" value="Ribosomal_uS4"/>
</dbReference>
<name>A0A191ZIS1_9GAMM</name>
<dbReference type="PROSITE" id="PS50889">
    <property type="entry name" value="S4"/>
    <property type="match status" value="1"/>
</dbReference>
<evidence type="ECO:0000313" key="12">
    <source>
        <dbReference type="EMBL" id="ANJ67779.1"/>
    </source>
</evidence>
<dbReference type="FunFam" id="3.10.290.10:FF:000001">
    <property type="entry name" value="30S ribosomal protein S4"/>
    <property type="match status" value="1"/>
</dbReference>
<dbReference type="GO" id="GO:0042274">
    <property type="term" value="P:ribosomal small subunit biogenesis"/>
    <property type="evidence" value="ECO:0007669"/>
    <property type="project" value="TreeGrafter"/>
</dbReference>
<dbReference type="STRING" id="1860122.A9404_10675"/>
<dbReference type="PROSITE" id="PS00632">
    <property type="entry name" value="RIBOSOMAL_S4"/>
    <property type="match status" value="1"/>
</dbReference>
<dbReference type="AlphaFoldDB" id="A0A191ZIS1"/>
<evidence type="ECO:0000256" key="5">
    <source>
        <dbReference type="ARBA" id="ARBA00023274"/>
    </source>
</evidence>
<feature type="domain" description="Small ribosomal subunit protein uS4 N-terminal" evidence="11">
    <location>
        <begin position="3"/>
        <end position="96"/>
    </location>
</feature>
<evidence type="ECO:0000256" key="7">
    <source>
        <dbReference type="HAMAP-Rule" id="MF_01306"/>
    </source>
</evidence>
<dbReference type="InterPro" id="IPR001912">
    <property type="entry name" value="Ribosomal_uS4_N"/>
</dbReference>
<evidence type="ECO:0000256" key="9">
    <source>
        <dbReference type="SAM" id="MobiDB-lite"/>
    </source>
</evidence>
<dbReference type="RefSeq" id="WP_066101328.1">
    <property type="nucleotide sequence ID" value="NZ_CP016027.1"/>
</dbReference>
<sequence length="207" mass="23297">MARYLGPKCKLSRREGTDLFLKSGVRSHEDKCHHDRAPGQHGAARKQKVSGYGTQLREKQKLRRIYGVLERQFANYFKKASQQKGSTGENLLQLLECRLDNVVYRMGFGSTRAEARQIVSHRCVTVNGVVVNIPSFQVSANDVIAVRESARKQQRIKDAIELAAQRPTVDWISVDAAKMEGVFKAAPVRDELPAEINESLVVELYSK</sequence>
<dbReference type="KEGG" id="haz:A9404_10675"/>
<dbReference type="PANTHER" id="PTHR11831:SF4">
    <property type="entry name" value="SMALL RIBOSOMAL SUBUNIT PROTEIN US4M"/>
    <property type="match status" value="1"/>
</dbReference>
<comment type="similarity">
    <text evidence="1 7 8">Belongs to the universal ribosomal protein uS4 family.</text>
</comment>
<dbReference type="SUPFAM" id="SSF55174">
    <property type="entry name" value="Alpha-L RNA-binding motif"/>
    <property type="match status" value="1"/>
</dbReference>
<dbReference type="Pfam" id="PF01479">
    <property type="entry name" value="S4"/>
    <property type="match status" value="1"/>
</dbReference>
<evidence type="ECO:0000256" key="4">
    <source>
        <dbReference type="ARBA" id="ARBA00022980"/>
    </source>
</evidence>
<dbReference type="GO" id="GO:0006412">
    <property type="term" value="P:translation"/>
    <property type="evidence" value="ECO:0007669"/>
    <property type="project" value="UniProtKB-UniRule"/>
</dbReference>
<dbReference type="InterPro" id="IPR018079">
    <property type="entry name" value="Ribosomal_uS4_CS"/>
</dbReference>
<dbReference type="InterPro" id="IPR002942">
    <property type="entry name" value="S4_RNA-bd"/>
</dbReference>
<dbReference type="Pfam" id="PF00163">
    <property type="entry name" value="Ribosomal_S4"/>
    <property type="match status" value="1"/>
</dbReference>
<comment type="function">
    <text evidence="7">With S5 and S12 plays an important role in translational accuracy.</text>
</comment>
<dbReference type="FunFam" id="1.10.1050.10:FF:000001">
    <property type="entry name" value="30S ribosomal protein S4"/>
    <property type="match status" value="1"/>
</dbReference>
<evidence type="ECO:0000256" key="8">
    <source>
        <dbReference type="RuleBase" id="RU003699"/>
    </source>
</evidence>
<gene>
    <name evidence="7" type="primary">rpsD</name>
    <name evidence="12" type="ORF">A9404_10675</name>
</gene>
<evidence type="ECO:0000256" key="3">
    <source>
        <dbReference type="ARBA" id="ARBA00022884"/>
    </source>
</evidence>